<protein>
    <submittedName>
        <fullName evidence="2">16823_t:CDS:1</fullName>
    </submittedName>
</protein>
<comment type="caution">
    <text evidence="2">The sequence shown here is derived from an EMBL/GenBank/DDBJ whole genome shotgun (WGS) entry which is preliminary data.</text>
</comment>
<dbReference type="OrthoDB" id="2365517at2759"/>
<evidence type="ECO:0000313" key="2">
    <source>
        <dbReference type="EMBL" id="CAG8452919.1"/>
    </source>
</evidence>
<dbReference type="EMBL" id="CAJVPQ010000166">
    <property type="protein sequence ID" value="CAG8452919.1"/>
    <property type="molecule type" value="Genomic_DNA"/>
</dbReference>
<organism evidence="2 3">
    <name type="scientific">Funneliformis caledonium</name>
    <dbReference type="NCBI Taxonomy" id="1117310"/>
    <lineage>
        <taxon>Eukaryota</taxon>
        <taxon>Fungi</taxon>
        <taxon>Fungi incertae sedis</taxon>
        <taxon>Mucoromycota</taxon>
        <taxon>Glomeromycotina</taxon>
        <taxon>Glomeromycetes</taxon>
        <taxon>Glomerales</taxon>
        <taxon>Glomeraceae</taxon>
        <taxon>Funneliformis</taxon>
    </lineage>
</organism>
<keyword evidence="3" id="KW-1185">Reference proteome</keyword>
<evidence type="ECO:0000313" key="3">
    <source>
        <dbReference type="Proteomes" id="UP000789570"/>
    </source>
</evidence>
<gene>
    <name evidence="2" type="ORF">FCALED_LOCUS1336</name>
</gene>
<dbReference type="Proteomes" id="UP000789570">
    <property type="component" value="Unassembled WGS sequence"/>
</dbReference>
<reference evidence="2" key="1">
    <citation type="submission" date="2021-06" db="EMBL/GenBank/DDBJ databases">
        <authorList>
            <person name="Kallberg Y."/>
            <person name="Tangrot J."/>
            <person name="Rosling A."/>
        </authorList>
    </citation>
    <scope>NUCLEOTIDE SEQUENCE</scope>
    <source>
        <strain evidence="2">UK204</strain>
    </source>
</reference>
<dbReference type="AlphaFoldDB" id="A0A9N8YXL0"/>
<proteinExistence type="predicted"/>
<sequence length="223" mass="26275">MLTLVGGYGLSKLYGKYYTRGLLDHEISDDGTEQALISSTKSLSSTAYASSSSISEKIQLRGNSSIPKKYCMIIEDLIIDITTKQHQAIHFRKKYHKNLNGILKSIDEMREIICVTEAEYLKKIHKILDEIEKYHKYKDVHLSQHKSHIKELEEQLMQEEAYLDTELRVLQADLGMLMWKYEELDNYALKEWEYSQLEIQQLRARLMKEATRFSKLKESKYYY</sequence>
<feature type="coiled-coil region" evidence="1">
    <location>
        <begin position="142"/>
        <end position="169"/>
    </location>
</feature>
<accession>A0A9N8YXL0</accession>
<name>A0A9N8YXL0_9GLOM</name>
<keyword evidence="1" id="KW-0175">Coiled coil</keyword>
<evidence type="ECO:0000256" key="1">
    <source>
        <dbReference type="SAM" id="Coils"/>
    </source>
</evidence>